<sequence>MNKLLLQIIVFAYACTAVVATIGYIPTIKDLWLYKKKSANITSYVIWTASSAISFLYALFILPDLLFQIVSGLGFLSCAIILGLSLVLKYRKD</sequence>
<feature type="transmembrane region" description="Helical" evidence="1">
    <location>
        <begin position="66"/>
        <end position="88"/>
    </location>
</feature>
<keyword evidence="1" id="KW-1133">Transmembrane helix</keyword>
<accession>A0A1G1YVC0</accession>
<feature type="transmembrane region" description="Helical" evidence="1">
    <location>
        <begin position="39"/>
        <end position="60"/>
    </location>
</feature>
<organism evidence="2 3">
    <name type="scientific">Candidatus Buchananbacteria bacterium RIFCSPLOWO2_01_FULL_40_23b</name>
    <dbReference type="NCBI Taxonomy" id="1797544"/>
    <lineage>
        <taxon>Bacteria</taxon>
        <taxon>Candidatus Buchananiibacteriota</taxon>
    </lineage>
</organism>
<feature type="transmembrane region" description="Helical" evidence="1">
    <location>
        <begin position="6"/>
        <end position="27"/>
    </location>
</feature>
<evidence type="ECO:0000313" key="2">
    <source>
        <dbReference type="EMBL" id="OGY55716.1"/>
    </source>
</evidence>
<dbReference type="AlphaFoldDB" id="A0A1G1YVC0"/>
<evidence type="ECO:0008006" key="4">
    <source>
        <dbReference type="Google" id="ProtNLM"/>
    </source>
</evidence>
<evidence type="ECO:0000256" key="1">
    <source>
        <dbReference type="SAM" id="Phobius"/>
    </source>
</evidence>
<comment type="caution">
    <text evidence="2">The sequence shown here is derived from an EMBL/GenBank/DDBJ whole genome shotgun (WGS) entry which is preliminary data.</text>
</comment>
<keyword evidence="1" id="KW-0812">Transmembrane</keyword>
<proteinExistence type="predicted"/>
<dbReference type="Proteomes" id="UP000178122">
    <property type="component" value="Unassembled WGS sequence"/>
</dbReference>
<dbReference type="EMBL" id="MHIN01000006">
    <property type="protein sequence ID" value="OGY55716.1"/>
    <property type="molecule type" value="Genomic_DNA"/>
</dbReference>
<gene>
    <name evidence="2" type="ORF">A2912_01235</name>
</gene>
<name>A0A1G1YVC0_9BACT</name>
<keyword evidence="1" id="KW-0472">Membrane</keyword>
<protein>
    <recommendedName>
        <fullName evidence="4">PQ-loop repeat-containing protein</fullName>
    </recommendedName>
</protein>
<dbReference type="Gene3D" id="1.20.1280.290">
    <property type="match status" value="1"/>
</dbReference>
<evidence type="ECO:0000313" key="3">
    <source>
        <dbReference type="Proteomes" id="UP000178122"/>
    </source>
</evidence>
<reference evidence="2 3" key="1">
    <citation type="journal article" date="2016" name="Nat. Commun.">
        <title>Thousands of microbial genomes shed light on interconnected biogeochemical processes in an aquifer system.</title>
        <authorList>
            <person name="Anantharaman K."/>
            <person name="Brown C.T."/>
            <person name="Hug L.A."/>
            <person name="Sharon I."/>
            <person name="Castelle C.J."/>
            <person name="Probst A.J."/>
            <person name="Thomas B.C."/>
            <person name="Singh A."/>
            <person name="Wilkins M.J."/>
            <person name="Karaoz U."/>
            <person name="Brodie E.L."/>
            <person name="Williams K.H."/>
            <person name="Hubbard S.S."/>
            <person name="Banfield J.F."/>
        </authorList>
    </citation>
    <scope>NUCLEOTIDE SEQUENCE [LARGE SCALE GENOMIC DNA]</scope>
</reference>
<dbReference type="PROSITE" id="PS51257">
    <property type="entry name" value="PROKAR_LIPOPROTEIN"/>
    <property type="match status" value="1"/>
</dbReference>